<dbReference type="InterPro" id="IPR050397">
    <property type="entry name" value="Env_Response_Regulators"/>
</dbReference>
<dbReference type="PRINTS" id="PR00103">
    <property type="entry name" value="CAMPKINASE"/>
</dbReference>
<dbReference type="InterPro" id="IPR036390">
    <property type="entry name" value="WH_DNA-bd_sf"/>
</dbReference>
<dbReference type="PANTHER" id="PTHR24567">
    <property type="entry name" value="CRP FAMILY TRANSCRIPTIONAL REGULATORY PROTEIN"/>
    <property type="match status" value="1"/>
</dbReference>
<proteinExistence type="predicted"/>
<keyword evidence="6" id="KW-0973">c-di-GMP</keyword>
<dbReference type="InterPro" id="IPR018490">
    <property type="entry name" value="cNMP-bd_dom_sf"/>
</dbReference>
<dbReference type="InterPro" id="IPR014710">
    <property type="entry name" value="RmlC-like_jellyroll"/>
</dbReference>
<evidence type="ECO:0000256" key="10">
    <source>
        <dbReference type="ARBA" id="ARBA00023159"/>
    </source>
</evidence>
<dbReference type="InterPro" id="IPR036388">
    <property type="entry name" value="WH-like_DNA-bd_sf"/>
</dbReference>
<name>A0A516V521_9GAMM</name>
<evidence type="ECO:0000256" key="9">
    <source>
        <dbReference type="ARBA" id="ARBA00023125"/>
    </source>
</evidence>
<accession>A0A516V521</accession>
<keyword evidence="4" id="KW-0678">Repressor</keyword>
<evidence type="ECO:0000256" key="6">
    <source>
        <dbReference type="ARBA" id="ARBA00022636"/>
    </source>
</evidence>
<evidence type="ECO:0000313" key="15">
    <source>
        <dbReference type="Proteomes" id="UP000315891"/>
    </source>
</evidence>
<organism evidence="14 15">
    <name type="scientific">Pseudoluteimonas lycopersici</name>
    <dbReference type="NCBI Taxonomy" id="1324796"/>
    <lineage>
        <taxon>Bacteria</taxon>
        <taxon>Pseudomonadati</taxon>
        <taxon>Pseudomonadota</taxon>
        <taxon>Gammaproteobacteria</taxon>
        <taxon>Lysobacterales</taxon>
        <taxon>Lysobacteraceae</taxon>
        <taxon>Pseudoluteimonas</taxon>
    </lineage>
</organism>
<evidence type="ECO:0000256" key="8">
    <source>
        <dbReference type="ARBA" id="ARBA00023026"/>
    </source>
</evidence>
<protein>
    <recommendedName>
        <fullName evidence="3">CRP-like protein Clp</fullName>
    </recommendedName>
    <alternativeName>
        <fullName evidence="12">Catabolite activation-like protein</fullName>
    </alternativeName>
</protein>
<keyword evidence="15" id="KW-1185">Reference proteome</keyword>
<sequence length="212" mass="23549">MKIEPPPPLPPDLLASLEGFGESKDFEADDLLVREGDATNHLYILVSGELEVFTGKANGRELVYNTLRPGEYFGELSLDGKPRSASVRAVAPSRCLVIPGDMARTLVQTHPEFAGHLVDKLIHLLRHATHKLKGMALDDVYERIVDLIDEEAVLEDGILCLPRALTQQEIANRVGASREMVNHVLRELKRGGFVAKLPKRGLAIRKNLPKHW</sequence>
<keyword evidence="10" id="KW-0010">Activator</keyword>
<evidence type="ECO:0000256" key="3">
    <source>
        <dbReference type="ARBA" id="ARBA00020769"/>
    </source>
</evidence>
<evidence type="ECO:0000256" key="7">
    <source>
        <dbReference type="ARBA" id="ARBA00023015"/>
    </source>
</evidence>
<gene>
    <name evidence="14" type="ORF">FNZ56_06920</name>
</gene>
<dbReference type="SUPFAM" id="SSF46785">
    <property type="entry name" value="Winged helix' DNA-binding domain"/>
    <property type="match status" value="1"/>
</dbReference>
<dbReference type="InterPro" id="IPR000595">
    <property type="entry name" value="cNMP-bd_dom"/>
</dbReference>
<dbReference type="PROSITE" id="PS50042">
    <property type="entry name" value="CNMP_BINDING_3"/>
    <property type="match status" value="1"/>
</dbReference>
<dbReference type="Proteomes" id="UP000315891">
    <property type="component" value="Chromosome"/>
</dbReference>
<dbReference type="GO" id="GO:0003824">
    <property type="term" value="F:catalytic activity"/>
    <property type="evidence" value="ECO:0007669"/>
    <property type="project" value="UniProtKB-KW"/>
</dbReference>
<comment type="subcellular location">
    <subcellularLocation>
        <location evidence="1">Cytoplasm</location>
    </subcellularLocation>
</comment>
<dbReference type="GO" id="GO:0003677">
    <property type="term" value="F:DNA binding"/>
    <property type="evidence" value="ECO:0007669"/>
    <property type="project" value="UniProtKB-KW"/>
</dbReference>
<evidence type="ECO:0000256" key="1">
    <source>
        <dbReference type="ARBA" id="ARBA00004496"/>
    </source>
</evidence>
<dbReference type="GO" id="GO:0005829">
    <property type="term" value="C:cytosol"/>
    <property type="evidence" value="ECO:0007669"/>
    <property type="project" value="TreeGrafter"/>
</dbReference>
<evidence type="ECO:0000256" key="4">
    <source>
        <dbReference type="ARBA" id="ARBA00022491"/>
    </source>
</evidence>
<keyword evidence="8" id="KW-0843">Virulence</keyword>
<dbReference type="Gene3D" id="2.60.120.10">
    <property type="entry name" value="Jelly Rolls"/>
    <property type="match status" value="1"/>
</dbReference>
<dbReference type="RefSeq" id="WP_143879135.1">
    <property type="nucleotide sequence ID" value="NZ_BAABLZ010000001.1"/>
</dbReference>
<dbReference type="OrthoDB" id="6881322at2"/>
<dbReference type="CDD" id="cd00038">
    <property type="entry name" value="CAP_ED"/>
    <property type="match status" value="1"/>
</dbReference>
<dbReference type="GO" id="GO:0003700">
    <property type="term" value="F:DNA-binding transcription factor activity"/>
    <property type="evidence" value="ECO:0007669"/>
    <property type="project" value="TreeGrafter"/>
</dbReference>
<dbReference type="SUPFAM" id="SSF51206">
    <property type="entry name" value="cAMP-binding domain-like"/>
    <property type="match status" value="1"/>
</dbReference>
<reference evidence="14 15" key="1">
    <citation type="submission" date="2019-07" db="EMBL/GenBank/DDBJ databases">
        <title>Lysobacter weifangensis sp. nov., isolated from bensulfuron-methyl contaminated farmland soil.</title>
        <authorList>
            <person name="Zhao H."/>
        </authorList>
    </citation>
    <scope>NUCLEOTIDE SEQUENCE [LARGE SCALE GENOMIC DNA]</scope>
    <source>
        <strain evidence="14 15">CC-Bw-6</strain>
    </source>
</reference>
<keyword evidence="9" id="KW-0238">DNA-binding</keyword>
<dbReference type="Gene3D" id="1.10.10.10">
    <property type="entry name" value="Winged helix-like DNA-binding domain superfamily/Winged helix DNA-binding domain"/>
    <property type="match status" value="1"/>
</dbReference>
<dbReference type="Pfam" id="PF13545">
    <property type="entry name" value="HTH_Crp_2"/>
    <property type="match status" value="1"/>
</dbReference>
<evidence type="ECO:0000313" key="14">
    <source>
        <dbReference type="EMBL" id="QDQ73623.1"/>
    </source>
</evidence>
<evidence type="ECO:0000256" key="5">
    <source>
        <dbReference type="ARBA" id="ARBA00022533"/>
    </source>
</evidence>
<evidence type="ECO:0000256" key="2">
    <source>
        <dbReference type="ARBA" id="ARBA00011738"/>
    </source>
</evidence>
<dbReference type="InterPro" id="IPR012318">
    <property type="entry name" value="HTH_CRP"/>
</dbReference>
<dbReference type="Pfam" id="PF00027">
    <property type="entry name" value="cNMP_binding"/>
    <property type="match status" value="1"/>
</dbReference>
<evidence type="ECO:0000256" key="11">
    <source>
        <dbReference type="ARBA" id="ARBA00023163"/>
    </source>
</evidence>
<dbReference type="SMART" id="SM00100">
    <property type="entry name" value="cNMP"/>
    <property type="match status" value="1"/>
</dbReference>
<evidence type="ECO:0000259" key="13">
    <source>
        <dbReference type="PROSITE" id="PS50042"/>
    </source>
</evidence>
<dbReference type="EMBL" id="CP041742">
    <property type="protein sequence ID" value="QDQ73623.1"/>
    <property type="molecule type" value="Genomic_DNA"/>
</dbReference>
<keyword evidence="7" id="KW-0805">Transcription regulation</keyword>
<evidence type="ECO:0000256" key="12">
    <source>
        <dbReference type="ARBA" id="ARBA00031697"/>
    </source>
</evidence>
<keyword evidence="5" id="KW-0021">Allosteric enzyme</keyword>
<dbReference type="SMART" id="SM00419">
    <property type="entry name" value="HTH_CRP"/>
    <property type="match status" value="1"/>
</dbReference>
<comment type="subunit">
    <text evidence="2">Homodimer.</text>
</comment>
<keyword evidence="11" id="KW-0804">Transcription</keyword>
<dbReference type="PANTHER" id="PTHR24567:SF26">
    <property type="entry name" value="REGULATORY PROTEIN YEIL"/>
    <property type="match status" value="1"/>
</dbReference>
<dbReference type="AlphaFoldDB" id="A0A516V521"/>
<feature type="domain" description="Cyclic nucleotide-binding" evidence="13">
    <location>
        <begin position="9"/>
        <end position="107"/>
    </location>
</feature>